<feature type="transmembrane region" description="Helical" evidence="1">
    <location>
        <begin position="171"/>
        <end position="191"/>
    </location>
</feature>
<dbReference type="RefSeq" id="WP_115886327.1">
    <property type="nucleotide sequence ID" value="NZ_QRDQ01000007.1"/>
</dbReference>
<name>A0A3D9FZ84_9FLAO</name>
<sequence length="192" mass="22175">MNYKNYSNEDLEEAYTTMMDYSGKASKEILVEIDNRGGIDIFLSTLEFNKLNKKEINRITAEVYSMSNDYSDLDFIKQFIKSDVLNHDELNELIELKFNEHLAILTDRTINQKTIYGSLAGMAVGIILSLIFYILILSLFGKIVYFPIIGVYFICYQTIKLITKQTRDNTFVFLASLAGTIITLLCLFFLYR</sequence>
<feature type="transmembrane region" description="Helical" evidence="1">
    <location>
        <begin position="115"/>
        <end position="137"/>
    </location>
</feature>
<dbReference type="OrthoDB" id="1271572at2"/>
<evidence type="ECO:0000313" key="3">
    <source>
        <dbReference type="Proteomes" id="UP000257004"/>
    </source>
</evidence>
<dbReference type="AlphaFoldDB" id="A0A3D9FZ84"/>
<dbReference type="Proteomes" id="UP000257004">
    <property type="component" value="Unassembled WGS sequence"/>
</dbReference>
<evidence type="ECO:0000256" key="1">
    <source>
        <dbReference type="SAM" id="Phobius"/>
    </source>
</evidence>
<keyword evidence="1" id="KW-0812">Transmembrane</keyword>
<dbReference type="EMBL" id="QRDQ01000007">
    <property type="protein sequence ID" value="RED26209.1"/>
    <property type="molecule type" value="Genomic_DNA"/>
</dbReference>
<organism evidence="2 3">
    <name type="scientific">Flavobacterium cutihirudinis</name>
    <dbReference type="NCBI Taxonomy" id="1265740"/>
    <lineage>
        <taxon>Bacteria</taxon>
        <taxon>Pseudomonadati</taxon>
        <taxon>Bacteroidota</taxon>
        <taxon>Flavobacteriia</taxon>
        <taxon>Flavobacteriales</taxon>
        <taxon>Flavobacteriaceae</taxon>
        <taxon>Flavobacterium</taxon>
    </lineage>
</organism>
<comment type="caution">
    <text evidence="2">The sequence shown here is derived from an EMBL/GenBank/DDBJ whole genome shotgun (WGS) entry which is preliminary data.</text>
</comment>
<accession>A0A3D9FZ84</accession>
<feature type="transmembrane region" description="Helical" evidence="1">
    <location>
        <begin position="143"/>
        <end position="159"/>
    </location>
</feature>
<reference evidence="2 3" key="1">
    <citation type="submission" date="2018-07" db="EMBL/GenBank/DDBJ databases">
        <title>Genomic Encyclopedia of Archaeal and Bacterial Type Strains, Phase II (KMG-II): from individual species to whole genera.</title>
        <authorList>
            <person name="Goeker M."/>
        </authorList>
    </citation>
    <scope>NUCLEOTIDE SEQUENCE [LARGE SCALE GENOMIC DNA]</scope>
    <source>
        <strain evidence="2 3">DSM 25795</strain>
    </source>
</reference>
<keyword evidence="1" id="KW-1133">Transmembrane helix</keyword>
<protein>
    <submittedName>
        <fullName evidence="2">Uncharacterized protein</fullName>
    </submittedName>
</protein>
<evidence type="ECO:0000313" key="2">
    <source>
        <dbReference type="EMBL" id="RED26209.1"/>
    </source>
</evidence>
<keyword evidence="1" id="KW-0472">Membrane</keyword>
<keyword evidence="3" id="KW-1185">Reference proteome</keyword>
<proteinExistence type="predicted"/>
<gene>
    <name evidence="2" type="ORF">BD847_0124</name>
</gene>